<name>A0AAJ0DDB5_9PEZI</name>
<feature type="compositionally biased region" description="Basic and acidic residues" evidence="1">
    <location>
        <begin position="120"/>
        <end position="137"/>
    </location>
</feature>
<sequence length="235" mass="26462">MPGKASSRRTHIRKAQEKQAAKKAAKKATCSIISAEPAEPDAMTSITIPTVTEDDLLSFQFSHFGDDGKPEAWFIDAETALGYDPTLQDDVVEEEEEEDLGYYEDGVKRTLTDQQIEMFRHSELHQLEHAERLRREEEAEAGPVTGAGEASPNSTAQASPPAERRSSKDSRSTSTPSIGAKRKRKKEEKVPYAERNKRKWEDFVEAEDPVHGAMTQNRLLRELDDRKAETVELDY</sequence>
<feature type="compositionally biased region" description="Basic residues" evidence="1">
    <location>
        <begin position="1"/>
        <end position="13"/>
    </location>
</feature>
<feature type="region of interest" description="Disordered" evidence="1">
    <location>
        <begin position="120"/>
        <end position="201"/>
    </location>
</feature>
<comment type="caution">
    <text evidence="2">The sequence shown here is derived from an EMBL/GenBank/DDBJ whole genome shotgun (WGS) entry which is preliminary data.</text>
</comment>
<dbReference type="PANTHER" id="PTHR40642:SF1">
    <property type="entry name" value="YALI0F31295P"/>
    <property type="match status" value="1"/>
</dbReference>
<dbReference type="InterPro" id="IPR024526">
    <property type="entry name" value="DUF3807"/>
</dbReference>
<accession>A0AAJ0DDB5</accession>
<evidence type="ECO:0000256" key="1">
    <source>
        <dbReference type="SAM" id="MobiDB-lite"/>
    </source>
</evidence>
<feature type="region of interest" description="Disordered" evidence="1">
    <location>
        <begin position="1"/>
        <end position="27"/>
    </location>
</feature>
<evidence type="ECO:0000313" key="3">
    <source>
        <dbReference type="Proteomes" id="UP001271007"/>
    </source>
</evidence>
<proteinExistence type="predicted"/>
<feature type="compositionally biased region" description="Basic and acidic residues" evidence="1">
    <location>
        <begin position="187"/>
        <end position="201"/>
    </location>
</feature>
<organism evidence="2 3">
    <name type="scientific">Extremus antarcticus</name>
    <dbReference type="NCBI Taxonomy" id="702011"/>
    <lineage>
        <taxon>Eukaryota</taxon>
        <taxon>Fungi</taxon>
        <taxon>Dikarya</taxon>
        <taxon>Ascomycota</taxon>
        <taxon>Pezizomycotina</taxon>
        <taxon>Dothideomycetes</taxon>
        <taxon>Dothideomycetidae</taxon>
        <taxon>Mycosphaerellales</taxon>
        <taxon>Extremaceae</taxon>
        <taxon>Extremus</taxon>
    </lineage>
</organism>
<feature type="compositionally biased region" description="Basic and acidic residues" evidence="1">
    <location>
        <begin position="162"/>
        <end position="171"/>
    </location>
</feature>
<dbReference type="EMBL" id="JAWDJX010000058">
    <property type="protein sequence ID" value="KAK3047690.1"/>
    <property type="molecule type" value="Genomic_DNA"/>
</dbReference>
<dbReference type="AlphaFoldDB" id="A0AAJ0DDB5"/>
<reference evidence="2" key="1">
    <citation type="submission" date="2023-04" db="EMBL/GenBank/DDBJ databases">
        <title>Black Yeasts Isolated from many extreme environments.</title>
        <authorList>
            <person name="Coleine C."/>
            <person name="Stajich J.E."/>
            <person name="Selbmann L."/>
        </authorList>
    </citation>
    <scope>NUCLEOTIDE SEQUENCE</scope>
    <source>
        <strain evidence="2">CCFEE 5312</strain>
    </source>
</reference>
<evidence type="ECO:0000313" key="2">
    <source>
        <dbReference type="EMBL" id="KAK3047690.1"/>
    </source>
</evidence>
<dbReference type="PANTHER" id="PTHR40642">
    <property type="entry name" value="YALI0F31295P"/>
    <property type="match status" value="1"/>
</dbReference>
<gene>
    <name evidence="2" type="ORF">LTR09_010948</name>
</gene>
<protein>
    <submittedName>
        <fullName evidence="2">Uncharacterized protein</fullName>
    </submittedName>
</protein>
<keyword evidence="3" id="KW-1185">Reference proteome</keyword>
<dbReference type="Proteomes" id="UP001271007">
    <property type="component" value="Unassembled WGS sequence"/>
</dbReference>
<dbReference type="Pfam" id="PF12720">
    <property type="entry name" value="DUF3807"/>
    <property type="match status" value="1"/>
</dbReference>